<dbReference type="GO" id="GO:0005829">
    <property type="term" value="C:cytosol"/>
    <property type="evidence" value="ECO:0007669"/>
    <property type="project" value="TreeGrafter"/>
</dbReference>
<proteinExistence type="predicted"/>
<dbReference type="PANTHER" id="PTHR24567">
    <property type="entry name" value="CRP FAMILY TRANSCRIPTIONAL REGULATORY PROTEIN"/>
    <property type="match status" value="1"/>
</dbReference>
<accession>A0A918RZ67</accession>
<dbReference type="InterPro" id="IPR014710">
    <property type="entry name" value="RmlC-like_jellyroll"/>
</dbReference>
<dbReference type="Gene3D" id="1.10.10.10">
    <property type="entry name" value="Winged helix-like DNA-binding domain superfamily/Winged helix DNA-binding domain"/>
    <property type="match status" value="1"/>
</dbReference>
<dbReference type="CDD" id="cd00038">
    <property type="entry name" value="CAP_ED"/>
    <property type="match status" value="1"/>
</dbReference>
<gene>
    <name evidence="6" type="ORF">GCM10007989_11440</name>
</gene>
<dbReference type="SUPFAM" id="SSF51206">
    <property type="entry name" value="cAMP-binding domain-like"/>
    <property type="match status" value="1"/>
</dbReference>
<dbReference type="PROSITE" id="PS51063">
    <property type="entry name" value="HTH_CRP_2"/>
    <property type="match status" value="1"/>
</dbReference>
<dbReference type="InterPro" id="IPR050397">
    <property type="entry name" value="Env_Response_Regulators"/>
</dbReference>
<dbReference type="Gene3D" id="2.60.120.10">
    <property type="entry name" value="Jelly Rolls"/>
    <property type="match status" value="1"/>
</dbReference>
<protein>
    <submittedName>
        <fullName evidence="6">Crp/Fnr family transcriptional regulator</fullName>
    </submittedName>
</protein>
<dbReference type="EMBL" id="BMZE01000001">
    <property type="protein sequence ID" value="GHA17919.1"/>
    <property type="molecule type" value="Genomic_DNA"/>
</dbReference>
<keyword evidence="3" id="KW-0804">Transcription</keyword>
<dbReference type="SUPFAM" id="SSF46785">
    <property type="entry name" value="Winged helix' DNA-binding domain"/>
    <property type="match status" value="1"/>
</dbReference>
<evidence type="ECO:0000256" key="1">
    <source>
        <dbReference type="ARBA" id="ARBA00023015"/>
    </source>
</evidence>
<dbReference type="RefSeq" id="WP_189424189.1">
    <property type="nucleotide sequence ID" value="NZ_BMZE01000001.1"/>
</dbReference>
<dbReference type="Pfam" id="PF13545">
    <property type="entry name" value="HTH_Crp_2"/>
    <property type="match status" value="1"/>
</dbReference>
<sequence>MNQILPKNDRRVGCRECPLNLNPCFRSFTAEELAFMEDFKTGEILVGAGSTILSEGHLSPNLYTVLSGWAFRYKTLEDGRRQVLNYLLPGDLIGLQGTVMGEMEHSVEALTSITLCVFPRDRLMELYAKHPTLGFDVTWLSSREERMLDEHLLSLGRRSALERAAYLLAFLHARAGTTIYPSNSTNYIPITQTHVADTLGLSIVHTNKTIKRLMERGAIRWLGGACEVLDAEKLSKIAGWHGLDERVRPLL</sequence>
<dbReference type="Pfam" id="PF00027">
    <property type="entry name" value="cNMP_binding"/>
    <property type="match status" value="1"/>
</dbReference>
<dbReference type="PROSITE" id="PS50042">
    <property type="entry name" value="CNMP_BINDING_3"/>
    <property type="match status" value="1"/>
</dbReference>
<evidence type="ECO:0000313" key="6">
    <source>
        <dbReference type="EMBL" id="GHA17919.1"/>
    </source>
</evidence>
<keyword evidence="2" id="KW-0238">DNA-binding</keyword>
<dbReference type="InterPro" id="IPR012318">
    <property type="entry name" value="HTH_CRP"/>
</dbReference>
<dbReference type="InterPro" id="IPR018490">
    <property type="entry name" value="cNMP-bd_dom_sf"/>
</dbReference>
<comment type="caution">
    <text evidence="6">The sequence shown here is derived from an EMBL/GenBank/DDBJ whole genome shotgun (WGS) entry which is preliminary data.</text>
</comment>
<evidence type="ECO:0000256" key="2">
    <source>
        <dbReference type="ARBA" id="ARBA00023125"/>
    </source>
</evidence>
<reference evidence="6" key="2">
    <citation type="submission" date="2020-09" db="EMBL/GenBank/DDBJ databases">
        <authorList>
            <person name="Sun Q."/>
            <person name="Kim S."/>
        </authorList>
    </citation>
    <scope>NUCLEOTIDE SEQUENCE</scope>
    <source>
        <strain evidence="6">KCTC 32437</strain>
    </source>
</reference>
<dbReference type="InterPro" id="IPR036390">
    <property type="entry name" value="WH_DNA-bd_sf"/>
</dbReference>
<evidence type="ECO:0000256" key="3">
    <source>
        <dbReference type="ARBA" id="ARBA00023163"/>
    </source>
</evidence>
<dbReference type="GO" id="GO:0003677">
    <property type="term" value="F:DNA binding"/>
    <property type="evidence" value="ECO:0007669"/>
    <property type="project" value="UniProtKB-KW"/>
</dbReference>
<dbReference type="PANTHER" id="PTHR24567:SF26">
    <property type="entry name" value="REGULATORY PROTEIN YEIL"/>
    <property type="match status" value="1"/>
</dbReference>
<dbReference type="AlphaFoldDB" id="A0A918RZ67"/>
<feature type="domain" description="HTH crp-type" evidence="5">
    <location>
        <begin position="158"/>
        <end position="232"/>
    </location>
</feature>
<evidence type="ECO:0000259" key="4">
    <source>
        <dbReference type="PROSITE" id="PS50042"/>
    </source>
</evidence>
<evidence type="ECO:0000259" key="5">
    <source>
        <dbReference type="PROSITE" id="PS51063"/>
    </source>
</evidence>
<dbReference type="InterPro" id="IPR036388">
    <property type="entry name" value="WH-like_DNA-bd_sf"/>
</dbReference>
<organism evidence="6 7">
    <name type="scientific">Devosia pacifica</name>
    <dbReference type="NCBI Taxonomy" id="1335967"/>
    <lineage>
        <taxon>Bacteria</taxon>
        <taxon>Pseudomonadati</taxon>
        <taxon>Pseudomonadota</taxon>
        <taxon>Alphaproteobacteria</taxon>
        <taxon>Hyphomicrobiales</taxon>
        <taxon>Devosiaceae</taxon>
        <taxon>Devosia</taxon>
    </lineage>
</organism>
<dbReference type="InterPro" id="IPR000595">
    <property type="entry name" value="cNMP-bd_dom"/>
</dbReference>
<feature type="domain" description="Cyclic nucleotide-binding" evidence="4">
    <location>
        <begin position="24"/>
        <end position="94"/>
    </location>
</feature>
<name>A0A918RZ67_9HYPH</name>
<keyword evidence="7" id="KW-1185">Reference proteome</keyword>
<evidence type="ECO:0000313" key="7">
    <source>
        <dbReference type="Proteomes" id="UP000646579"/>
    </source>
</evidence>
<dbReference type="GO" id="GO:0003700">
    <property type="term" value="F:DNA-binding transcription factor activity"/>
    <property type="evidence" value="ECO:0007669"/>
    <property type="project" value="TreeGrafter"/>
</dbReference>
<reference evidence="6" key="1">
    <citation type="journal article" date="2014" name="Int. J. Syst. Evol. Microbiol.">
        <title>Complete genome sequence of Corynebacterium casei LMG S-19264T (=DSM 44701T), isolated from a smear-ripened cheese.</title>
        <authorList>
            <consortium name="US DOE Joint Genome Institute (JGI-PGF)"/>
            <person name="Walter F."/>
            <person name="Albersmeier A."/>
            <person name="Kalinowski J."/>
            <person name="Ruckert C."/>
        </authorList>
    </citation>
    <scope>NUCLEOTIDE SEQUENCE</scope>
    <source>
        <strain evidence="6">KCTC 32437</strain>
    </source>
</reference>
<keyword evidence="1" id="KW-0805">Transcription regulation</keyword>
<dbReference type="Proteomes" id="UP000646579">
    <property type="component" value="Unassembled WGS sequence"/>
</dbReference>